<proteinExistence type="predicted"/>
<dbReference type="Proteomes" id="UP000017836">
    <property type="component" value="Unassembled WGS sequence"/>
</dbReference>
<protein>
    <submittedName>
        <fullName evidence="2">Uncharacterized protein</fullName>
    </submittedName>
</protein>
<feature type="chain" id="PRO_5004658567" evidence="1">
    <location>
        <begin position="22"/>
        <end position="87"/>
    </location>
</feature>
<keyword evidence="1" id="KW-0732">Signal</keyword>
<evidence type="ECO:0000313" key="2">
    <source>
        <dbReference type="EMBL" id="ERN19351.1"/>
    </source>
</evidence>
<name>U5D142_AMBTC</name>
<organism evidence="2 3">
    <name type="scientific">Amborella trichopoda</name>
    <dbReference type="NCBI Taxonomy" id="13333"/>
    <lineage>
        <taxon>Eukaryota</taxon>
        <taxon>Viridiplantae</taxon>
        <taxon>Streptophyta</taxon>
        <taxon>Embryophyta</taxon>
        <taxon>Tracheophyta</taxon>
        <taxon>Spermatophyta</taxon>
        <taxon>Magnoliopsida</taxon>
        <taxon>Amborellales</taxon>
        <taxon>Amborellaceae</taxon>
        <taxon>Amborella</taxon>
    </lineage>
</organism>
<dbReference type="Gramene" id="ERN19351">
    <property type="protein sequence ID" value="ERN19351"/>
    <property type="gene ID" value="AMTR_s00069p00112380"/>
</dbReference>
<gene>
    <name evidence="2" type="ORF">AMTR_s00069p00112380</name>
</gene>
<keyword evidence="3" id="KW-1185">Reference proteome</keyword>
<evidence type="ECO:0000256" key="1">
    <source>
        <dbReference type="SAM" id="SignalP"/>
    </source>
</evidence>
<feature type="signal peptide" evidence="1">
    <location>
        <begin position="1"/>
        <end position="21"/>
    </location>
</feature>
<accession>U5D142</accession>
<dbReference type="AlphaFoldDB" id="U5D142"/>
<sequence>MGEIFTLLFFFPGVIRDCGLAVDLWPLDWEFERLVQFINVAVGTGNGHYDRLGVRKGALWGIIRFMTVANPDDTGGAHEWESLMWGR</sequence>
<evidence type="ECO:0000313" key="3">
    <source>
        <dbReference type="Proteomes" id="UP000017836"/>
    </source>
</evidence>
<reference evidence="3" key="1">
    <citation type="journal article" date="2013" name="Science">
        <title>The Amborella genome and the evolution of flowering plants.</title>
        <authorList>
            <consortium name="Amborella Genome Project"/>
        </authorList>
    </citation>
    <scope>NUCLEOTIDE SEQUENCE [LARGE SCALE GENOMIC DNA]</scope>
</reference>
<dbReference type="HOGENOM" id="CLU_2486351_0_0_1"/>
<dbReference type="EMBL" id="KI392069">
    <property type="protein sequence ID" value="ERN19351.1"/>
    <property type="molecule type" value="Genomic_DNA"/>
</dbReference>